<feature type="region of interest" description="Disordered" evidence="2">
    <location>
        <begin position="322"/>
        <end position="342"/>
    </location>
</feature>
<evidence type="ECO:0000313" key="4">
    <source>
        <dbReference type="EMBL" id="SME96548.1"/>
    </source>
</evidence>
<keyword evidence="5" id="KW-1185">Reference proteome</keyword>
<dbReference type="InterPro" id="IPR029787">
    <property type="entry name" value="Nucleotide_cyclase"/>
</dbReference>
<proteinExistence type="predicted"/>
<dbReference type="Pfam" id="PF00990">
    <property type="entry name" value="GGDEF"/>
    <property type="match status" value="1"/>
</dbReference>
<dbReference type="GO" id="GO:1902201">
    <property type="term" value="P:negative regulation of bacterial-type flagellum-dependent cell motility"/>
    <property type="evidence" value="ECO:0007669"/>
    <property type="project" value="TreeGrafter"/>
</dbReference>
<organism evidence="4 5">
    <name type="scientific">Pseudobacteriovorax antillogorgiicola</name>
    <dbReference type="NCBI Taxonomy" id="1513793"/>
    <lineage>
        <taxon>Bacteria</taxon>
        <taxon>Pseudomonadati</taxon>
        <taxon>Bdellovibrionota</taxon>
        <taxon>Oligoflexia</taxon>
        <taxon>Oligoflexales</taxon>
        <taxon>Pseudobacteriovoracaceae</taxon>
        <taxon>Pseudobacteriovorax</taxon>
    </lineage>
</organism>
<dbReference type="RefSeq" id="WP_132315184.1">
    <property type="nucleotide sequence ID" value="NZ_FWZT01000002.1"/>
</dbReference>
<accession>A0A1Y6B767</accession>
<dbReference type="FunFam" id="3.30.70.270:FF:000001">
    <property type="entry name" value="Diguanylate cyclase domain protein"/>
    <property type="match status" value="1"/>
</dbReference>
<reference evidence="5" key="1">
    <citation type="submission" date="2017-04" db="EMBL/GenBank/DDBJ databases">
        <authorList>
            <person name="Varghese N."/>
            <person name="Submissions S."/>
        </authorList>
    </citation>
    <scope>NUCLEOTIDE SEQUENCE [LARGE SCALE GENOMIC DNA]</scope>
    <source>
        <strain evidence="5">RKEM611</strain>
    </source>
</reference>
<dbReference type="GO" id="GO:0052621">
    <property type="term" value="F:diguanylate cyclase activity"/>
    <property type="evidence" value="ECO:0007669"/>
    <property type="project" value="UniProtKB-EC"/>
</dbReference>
<evidence type="ECO:0000313" key="5">
    <source>
        <dbReference type="Proteomes" id="UP000192907"/>
    </source>
</evidence>
<evidence type="ECO:0000256" key="2">
    <source>
        <dbReference type="SAM" id="MobiDB-lite"/>
    </source>
</evidence>
<protein>
    <recommendedName>
        <fullName evidence="1">diguanylate cyclase</fullName>
        <ecNumber evidence="1">2.7.7.65</ecNumber>
    </recommendedName>
</protein>
<dbReference type="PANTHER" id="PTHR45138:SF6">
    <property type="entry name" value="DIGUANYLATE CYCLASE DGCN"/>
    <property type="match status" value="1"/>
</dbReference>
<evidence type="ECO:0000256" key="1">
    <source>
        <dbReference type="ARBA" id="ARBA00012528"/>
    </source>
</evidence>
<dbReference type="AlphaFoldDB" id="A0A1Y6B767"/>
<dbReference type="InterPro" id="IPR050469">
    <property type="entry name" value="Diguanylate_Cyclase"/>
</dbReference>
<dbReference type="PANTHER" id="PTHR45138">
    <property type="entry name" value="REGULATORY COMPONENTS OF SENSORY TRANSDUCTION SYSTEM"/>
    <property type="match status" value="1"/>
</dbReference>
<dbReference type="InterPro" id="IPR000160">
    <property type="entry name" value="GGDEF_dom"/>
</dbReference>
<dbReference type="EMBL" id="FWZT01000002">
    <property type="protein sequence ID" value="SME96548.1"/>
    <property type="molecule type" value="Genomic_DNA"/>
</dbReference>
<dbReference type="SMART" id="SM00267">
    <property type="entry name" value="GGDEF"/>
    <property type="match status" value="1"/>
</dbReference>
<dbReference type="EC" id="2.7.7.65" evidence="1"/>
<dbReference type="GO" id="GO:0043709">
    <property type="term" value="P:cell adhesion involved in single-species biofilm formation"/>
    <property type="evidence" value="ECO:0007669"/>
    <property type="project" value="TreeGrafter"/>
</dbReference>
<dbReference type="Proteomes" id="UP000192907">
    <property type="component" value="Unassembled WGS sequence"/>
</dbReference>
<dbReference type="NCBIfam" id="TIGR00254">
    <property type="entry name" value="GGDEF"/>
    <property type="match status" value="1"/>
</dbReference>
<dbReference type="CDD" id="cd01949">
    <property type="entry name" value="GGDEF"/>
    <property type="match status" value="1"/>
</dbReference>
<dbReference type="STRING" id="1513793.SAMN06296036_102294"/>
<dbReference type="GO" id="GO:0005886">
    <property type="term" value="C:plasma membrane"/>
    <property type="evidence" value="ECO:0007669"/>
    <property type="project" value="TreeGrafter"/>
</dbReference>
<name>A0A1Y6B767_9BACT</name>
<sequence>MPAKHDVSTGADRNLDTIALKVAQELGDQTTLADLVDATTHVWQRYFPGQPLSFIPASSHNGKLLVQDPPAHREFETGINELCGQIRTMPRRKLGYADIMSVRVGDRLWNIFLLQFERMDLGFFAWRHQSMERRQRLKSLILGQAHVISRWCCRFQKTQELLHRDDLTNLYNYRYLEACLDAEMKRVQRFQTSFSLLFIDLDSFKPINDKYGHLAGSEVLKQVAQVLRLELRDVDSIFRYGGDEFVVLLLEANSLKAWGVADRLREKIAQHEFSIGQDAVAHVTASIGIACCPEHGSDKAALLKLADECMYRSKRGGKNKVVMVGRKSGPSDDQAEMRNLDE</sequence>
<dbReference type="PROSITE" id="PS50887">
    <property type="entry name" value="GGDEF"/>
    <property type="match status" value="1"/>
</dbReference>
<dbReference type="Gene3D" id="3.30.70.270">
    <property type="match status" value="1"/>
</dbReference>
<feature type="domain" description="GGDEF" evidence="3">
    <location>
        <begin position="192"/>
        <end position="326"/>
    </location>
</feature>
<dbReference type="InterPro" id="IPR043128">
    <property type="entry name" value="Rev_trsase/Diguanyl_cyclase"/>
</dbReference>
<dbReference type="OrthoDB" id="5289318at2"/>
<gene>
    <name evidence="4" type="ORF">SAMN06296036_102294</name>
</gene>
<evidence type="ECO:0000259" key="3">
    <source>
        <dbReference type="PROSITE" id="PS50887"/>
    </source>
</evidence>
<dbReference type="SUPFAM" id="SSF55073">
    <property type="entry name" value="Nucleotide cyclase"/>
    <property type="match status" value="1"/>
</dbReference>